<dbReference type="STRING" id="663278.Ethha_0763"/>
<organism evidence="1 2">
    <name type="scientific">Ethanoligenens harbinense (strain DSM 18485 / JCM 12961 / CGMCC 1.5033 / YUAN-3)</name>
    <dbReference type="NCBI Taxonomy" id="663278"/>
    <lineage>
        <taxon>Bacteria</taxon>
        <taxon>Bacillati</taxon>
        <taxon>Bacillota</taxon>
        <taxon>Clostridia</taxon>
        <taxon>Eubacteriales</taxon>
        <taxon>Oscillospiraceae</taxon>
        <taxon>Ethanoligenens</taxon>
    </lineage>
</organism>
<dbReference type="HOGENOM" id="CLU_120388_0_2_9"/>
<dbReference type="RefSeq" id="WP_013484702.1">
    <property type="nucleotide sequence ID" value="NC_014828.1"/>
</dbReference>
<evidence type="ECO:0008006" key="3">
    <source>
        <dbReference type="Google" id="ProtNLM"/>
    </source>
</evidence>
<dbReference type="AlphaFoldDB" id="E6U2W5"/>
<keyword evidence="2" id="KW-1185">Reference proteome</keyword>
<dbReference type="eggNOG" id="COG4506">
    <property type="taxonomic scope" value="Bacteria"/>
</dbReference>
<dbReference type="Gene3D" id="2.40.128.20">
    <property type="match status" value="1"/>
</dbReference>
<accession>E6U2W5</accession>
<dbReference type="SUPFAM" id="SSF50814">
    <property type="entry name" value="Lipocalins"/>
    <property type="match status" value="1"/>
</dbReference>
<proteinExistence type="predicted"/>
<name>E6U2W5_ETHHY</name>
<dbReference type="Pfam" id="PF09148">
    <property type="entry name" value="DUF1934"/>
    <property type="match status" value="1"/>
</dbReference>
<gene>
    <name evidence="1" type="ordered locus">Ethha_0763</name>
</gene>
<reference evidence="1 2" key="1">
    <citation type="submission" date="2010-12" db="EMBL/GenBank/DDBJ databases">
        <title>Complete sequence of Ethanoligenens harbinense YUAN-3.</title>
        <authorList>
            <person name="Lucas S."/>
            <person name="Copeland A."/>
            <person name="Lapidus A."/>
            <person name="Cheng J.-F."/>
            <person name="Bruce D."/>
            <person name="Goodwin L."/>
            <person name="Pitluck S."/>
            <person name="Chertkov O."/>
            <person name="Misra M."/>
            <person name="Detter J.C."/>
            <person name="Han C."/>
            <person name="Tapia R."/>
            <person name="Land M."/>
            <person name="Hauser L."/>
            <person name="Jeffries C."/>
            <person name="Kyrpides N."/>
            <person name="Ivanova N."/>
            <person name="Mikhailova N."/>
            <person name="Wang A."/>
            <person name="Mouttaki H."/>
            <person name="He Z."/>
            <person name="Zhou J."/>
            <person name="Hemme C.L."/>
            <person name="Woyke T."/>
        </authorList>
    </citation>
    <scope>NUCLEOTIDE SEQUENCE [LARGE SCALE GENOMIC DNA]</scope>
    <source>
        <strain evidence="2">DSM 18485 / JCM 12961 / CGMCC 1.5033 / YUAN-3</strain>
    </source>
</reference>
<evidence type="ECO:0000313" key="1">
    <source>
        <dbReference type="EMBL" id="ADU26332.1"/>
    </source>
</evidence>
<dbReference type="InterPro" id="IPR015231">
    <property type="entry name" value="DUF1934"/>
</dbReference>
<dbReference type="EMBL" id="CP002400">
    <property type="protein sequence ID" value="ADU26332.1"/>
    <property type="molecule type" value="Genomic_DNA"/>
</dbReference>
<dbReference type="KEGG" id="eha:Ethha_0763"/>
<evidence type="ECO:0000313" key="2">
    <source>
        <dbReference type="Proteomes" id="UP000001551"/>
    </source>
</evidence>
<dbReference type="Proteomes" id="UP000001551">
    <property type="component" value="Chromosome"/>
</dbReference>
<protein>
    <recommendedName>
        <fullName evidence="3">DUF1934 domain-containing protein</fullName>
    </recommendedName>
</protein>
<sequence length="152" mass="16724">MQKDVLISITGTVISEEGVPDVIELVTAGRYYRRDGKYYIRYLESEATGFAGVTTTVKVEGERSVTLTRSGPAASRLILEHGKRHLCQYNTGLGQMMVGISGCQIHSDLGELGGELEFHYMLDVNSNLVSRNEVRISVKEANGHAEPDVYSN</sequence>
<dbReference type="InterPro" id="IPR012674">
    <property type="entry name" value="Calycin"/>
</dbReference>